<feature type="transmembrane region" description="Helical" evidence="5">
    <location>
        <begin position="106"/>
        <end position="128"/>
    </location>
</feature>
<keyword evidence="3 5" id="KW-1133">Transmembrane helix</keyword>
<name>A0A291LYS6_9RHOB</name>
<evidence type="ECO:0000256" key="2">
    <source>
        <dbReference type="ARBA" id="ARBA00022692"/>
    </source>
</evidence>
<accession>A0A291LYS6</accession>
<evidence type="ECO:0000313" key="8">
    <source>
        <dbReference type="Proteomes" id="UP000219050"/>
    </source>
</evidence>
<dbReference type="KEGG" id="cmag:CBW24_07465"/>
<organism evidence="7 8">
    <name type="scientific">Pacificitalea manganoxidans</name>
    <dbReference type="NCBI Taxonomy" id="1411902"/>
    <lineage>
        <taxon>Bacteria</taxon>
        <taxon>Pseudomonadati</taxon>
        <taxon>Pseudomonadota</taxon>
        <taxon>Alphaproteobacteria</taxon>
        <taxon>Rhodobacterales</taxon>
        <taxon>Paracoccaceae</taxon>
        <taxon>Pacificitalea</taxon>
    </lineage>
</organism>
<keyword evidence="2 5" id="KW-0812">Transmembrane</keyword>
<keyword evidence="8" id="KW-1185">Reference proteome</keyword>
<comment type="subcellular location">
    <subcellularLocation>
        <location evidence="1">Membrane</location>
        <topology evidence="1">Multi-pass membrane protein</topology>
    </subcellularLocation>
</comment>
<evidence type="ECO:0000256" key="1">
    <source>
        <dbReference type="ARBA" id="ARBA00004141"/>
    </source>
</evidence>
<dbReference type="OrthoDB" id="7771437at2"/>
<dbReference type="InterPro" id="IPR006977">
    <property type="entry name" value="Yip1_dom"/>
</dbReference>
<feature type="transmembrane region" description="Helical" evidence="5">
    <location>
        <begin position="31"/>
        <end position="48"/>
    </location>
</feature>
<evidence type="ECO:0000256" key="5">
    <source>
        <dbReference type="SAM" id="Phobius"/>
    </source>
</evidence>
<keyword evidence="4 5" id="KW-0472">Membrane</keyword>
<proteinExistence type="predicted"/>
<reference evidence="7 8" key="1">
    <citation type="submission" date="2017-05" db="EMBL/GenBank/DDBJ databases">
        <title>Comparative genomic and metabolic analysis of manganese-oxidizing mechanisms in Celeribater manganoxidans DY25T: its adaption to the environment of polymetallic nodule.</title>
        <authorList>
            <person name="Wang X."/>
        </authorList>
    </citation>
    <scope>NUCLEOTIDE SEQUENCE [LARGE SCALE GENOMIC DNA]</scope>
    <source>
        <strain evidence="7 8">DY25</strain>
    </source>
</reference>
<dbReference type="RefSeq" id="WP_097373177.1">
    <property type="nucleotide sequence ID" value="NZ_CP021404.1"/>
</dbReference>
<evidence type="ECO:0000259" key="6">
    <source>
        <dbReference type="Pfam" id="PF04893"/>
    </source>
</evidence>
<dbReference type="Pfam" id="PF04893">
    <property type="entry name" value="Yip1"/>
    <property type="match status" value="1"/>
</dbReference>
<feature type="transmembrane region" description="Helical" evidence="5">
    <location>
        <begin position="68"/>
        <end position="94"/>
    </location>
</feature>
<dbReference type="EMBL" id="CP021404">
    <property type="protein sequence ID" value="ATI41851.1"/>
    <property type="molecule type" value="Genomic_DNA"/>
</dbReference>
<dbReference type="AlphaFoldDB" id="A0A291LYS6"/>
<dbReference type="Proteomes" id="UP000219050">
    <property type="component" value="Chromosome"/>
</dbReference>
<evidence type="ECO:0000313" key="7">
    <source>
        <dbReference type="EMBL" id="ATI41851.1"/>
    </source>
</evidence>
<sequence length="165" mass="17546">MAITTEILRSYRAPRAVMRSILEAGPREDRAIAWLMSACAILFVAQWPRLAREAHLGDTPLDALVGGAFLALLFLLPLLLYGVAALSHLIARLMGGRGTFYGARAALFWTLLAVSPLMLLRGLVSGLIGPGPALVASDAIVAAGFFAIWAGTLYEAERHPPAVPA</sequence>
<feature type="transmembrane region" description="Helical" evidence="5">
    <location>
        <begin position="134"/>
        <end position="154"/>
    </location>
</feature>
<evidence type="ECO:0000256" key="4">
    <source>
        <dbReference type="ARBA" id="ARBA00023136"/>
    </source>
</evidence>
<protein>
    <submittedName>
        <fullName evidence="7">YIP1 family protein</fullName>
    </submittedName>
</protein>
<evidence type="ECO:0000256" key="3">
    <source>
        <dbReference type="ARBA" id="ARBA00022989"/>
    </source>
</evidence>
<feature type="domain" description="Yip1" evidence="6">
    <location>
        <begin position="10"/>
        <end position="153"/>
    </location>
</feature>
<dbReference type="GO" id="GO:0016020">
    <property type="term" value="C:membrane"/>
    <property type="evidence" value="ECO:0007669"/>
    <property type="project" value="UniProtKB-SubCell"/>
</dbReference>
<gene>
    <name evidence="7" type="ORF">CBW24_07465</name>
</gene>